<organism evidence="2 3">
    <name type="scientific">Anabarilius grahami</name>
    <name type="common">Kanglang fish</name>
    <name type="synonym">Barilius grahami</name>
    <dbReference type="NCBI Taxonomy" id="495550"/>
    <lineage>
        <taxon>Eukaryota</taxon>
        <taxon>Metazoa</taxon>
        <taxon>Chordata</taxon>
        <taxon>Craniata</taxon>
        <taxon>Vertebrata</taxon>
        <taxon>Euteleostomi</taxon>
        <taxon>Actinopterygii</taxon>
        <taxon>Neopterygii</taxon>
        <taxon>Teleostei</taxon>
        <taxon>Ostariophysi</taxon>
        <taxon>Cypriniformes</taxon>
        <taxon>Xenocyprididae</taxon>
        <taxon>Xenocypridinae</taxon>
        <taxon>Xenocypridinae incertae sedis</taxon>
        <taxon>Anabarilius</taxon>
    </lineage>
</organism>
<dbReference type="OrthoDB" id="8977832at2759"/>
<keyword evidence="3" id="KW-1185">Reference proteome</keyword>
<dbReference type="AlphaFoldDB" id="A0A3N0Z0J9"/>
<evidence type="ECO:0000256" key="1">
    <source>
        <dbReference type="SAM" id="SignalP"/>
    </source>
</evidence>
<dbReference type="Proteomes" id="UP000281406">
    <property type="component" value="Unassembled WGS sequence"/>
</dbReference>
<proteinExistence type="predicted"/>
<reference evidence="2" key="1">
    <citation type="submission" date="2018-10" db="EMBL/GenBank/DDBJ databases">
        <title>Genome assembly for a Yunnan-Guizhou Plateau 3E fish, Anabarilius grahami (Regan), and its evolutionary and genetic applications.</title>
        <authorList>
            <person name="Jiang W."/>
        </authorList>
    </citation>
    <scope>NUCLEOTIDE SEQUENCE [LARGE SCALE GENOMIC DNA]</scope>
    <source>
        <strain evidence="2">AG-KIZ</strain>
        <tissue evidence="2">Muscle</tissue>
    </source>
</reference>
<accession>A0A3N0Z0J9</accession>
<feature type="signal peptide" evidence="1">
    <location>
        <begin position="1"/>
        <end position="19"/>
    </location>
</feature>
<comment type="caution">
    <text evidence="2">The sequence shown here is derived from an EMBL/GenBank/DDBJ whole genome shotgun (WGS) entry which is preliminary data.</text>
</comment>
<name>A0A3N0Z0J9_ANAGA</name>
<protein>
    <submittedName>
        <fullName evidence="2">Uncharacterized protein</fullName>
    </submittedName>
</protein>
<keyword evidence="1" id="KW-0732">Signal</keyword>
<evidence type="ECO:0000313" key="3">
    <source>
        <dbReference type="Proteomes" id="UP000281406"/>
    </source>
</evidence>
<gene>
    <name evidence="2" type="ORF">DPX16_5962</name>
</gene>
<evidence type="ECO:0000313" key="2">
    <source>
        <dbReference type="EMBL" id="ROL52085.1"/>
    </source>
</evidence>
<dbReference type="EMBL" id="RJVU01017312">
    <property type="protein sequence ID" value="ROL52085.1"/>
    <property type="molecule type" value="Genomic_DNA"/>
</dbReference>
<sequence>MLLVFTFITCLAISGTCFGTSSLRNVMLISVNKPSGAAVSKTVKMGENITFLDTTPGLGNVRRVSLQKCENGTGDIFRYCSPEEEICGCFNISSERFSIQINNASICVTLLEAKASDEDCYVFSVTDECSKVNKTKINVKVYGRVLSRISKLPKMARALASLIVKVVISMCPRNVISTRRSVQATVLIDNLQSLPSANMKTKPKLGHFMQLRNPGQDFQDRTICAIRPGRMAHMKKKNNSDDRREDPKEFIPLTSHINGGKPDTDESLEIVDETSLWMGNENLRSKDLNHGA</sequence>
<feature type="chain" id="PRO_5018237175" evidence="1">
    <location>
        <begin position="20"/>
        <end position="292"/>
    </location>
</feature>